<dbReference type="EMBL" id="CAACVJ010000219">
    <property type="protein sequence ID" value="VEP14893.1"/>
    <property type="molecule type" value="Genomic_DNA"/>
</dbReference>
<dbReference type="AlphaFoldDB" id="A0A563VU08"/>
<dbReference type="Proteomes" id="UP000320055">
    <property type="component" value="Unassembled WGS sequence"/>
</dbReference>
<name>A0A563VU08_9CYAN</name>
<gene>
    <name evidence="1" type="ORF">H1P_2960001</name>
</gene>
<accession>A0A563VU08</accession>
<keyword evidence="2" id="KW-1185">Reference proteome</keyword>
<organism evidence="1 2">
    <name type="scientific">Hyella patelloides LEGE 07179</name>
    <dbReference type="NCBI Taxonomy" id="945734"/>
    <lineage>
        <taxon>Bacteria</taxon>
        <taxon>Bacillati</taxon>
        <taxon>Cyanobacteriota</taxon>
        <taxon>Cyanophyceae</taxon>
        <taxon>Pleurocapsales</taxon>
        <taxon>Hyellaceae</taxon>
        <taxon>Hyella</taxon>
    </lineage>
</organism>
<sequence>MSDQEEWAEQKELENSNQQIGQLVAKDGKWAKSFLESWLKEKNYNYSLIDFKVSASDKYGIADWEASDYKITSLLKDYISQKNGKLYYQDGTQETEIEKIIIQHSTGTPSLTSALYLWGMEKKLAGYLVEFLYISEEEGYLYEETITHEVNHWQWHLQLPLIRKLLAIKDFSGALELVKDAPFNSSQIELIKDRLINLDKAVSFNLIEKKLKTKEDILERIAIALWSEQSFREVEHWMHWYLRIAGAFELALLFLIEHQRSLLIGQKNNDSYTTYEWETSNFFPKLVFEFELEEARKKKQKINIEKISINDLVQKLLTKGSYQHLHKFEDTNKDKQEKEIELQVSKIIDTEWNDFVNKFYCQNWKIGQGSQLGFCSLRNKLYHNLCGDKLDRDLDAVQASEVVERLKYILKLSGIVEEIDRKIQVYQEQYESLMKDLF</sequence>
<reference evidence="1 2" key="1">
    <citation type="submission" date="2019-01" db="EMBL/GenBank/DDBJ databases">
        <authorList>
            <person name="Brito A."/>
        </authorList>
    </citation>
    <scope>NUCLEOTIDE SEQUENCE [LARGE SCALE GENOMIC DNA]</scope>
    <source>
        <strain evidence="1">1</strain>
    </source>
</reference>
<proteinExistence type="predicted"/>
<evidence type="ECO:0000313" key="2">
    <source>
        <dbReference type="Proteomes" id="UP000320055"/>
    </source>
</evidence>
<evidence type="ECO:0000313" key="1">
    <source>
        <dbReference type="EMBL" id="VEP14893.1"/>
    </source>
</evidence>
<protein>
    <submittedName>
        <fullName evidence="1">Uncharacterized protein</fullName>
    </submittedName>
</protein>